<dbReference type="GO" id="GO:0005524">
    <property type="term" value="F:ATP binding"/>
    <property type="evidence" value="ECO:0007669"/>
    <property type="project" value="InterPro"/>
</dbReference>
<dbReference type="Proteomes" id="UP000070121">
    <property type="component" value="Unassembled WGS sequence"/>
</dbReference>
<dbReference type="Gene3D" id="1.10.510.10">
    <property type="entry name" value="Transferase(Phosphotransferase) domain 1"/>
    <property type="match status" value="1"/>
</dbReference>
<organism evidence="2 3">
    <name type="scientific">Colletotrichum salicis</name>
    <dbReference type="NCBI Taxonomy" id="1209931"/>
    <lineage>
        <taxon>Eukaryota</taxon>
        <taxon>Fungi</taxon>
        <taxon>Dikarya</taxon>
        <taxon>Ascomycota</taxon>
        <taxon>Pezizomycotina</taxon>
        <taxon>Sordariomycetes</taxon>
        <taxon>Hypocreomycetidae</taxon>
        <taxon>Glomerellales</taxon>
        <taxon>Glomerellaceae</taxon>
        <taxon>Colletotrichum</taxon>
        <taxon>Colletotrichum acutatum species complex</taxon>
    </lineage>
</organism>
<dbReference type="AlphaFoldDB" id="A0A135V4T4"/>
<dbReference type="PANTHER" id="PTHR24359">
    <property type="entry name" value="SERINE/THREONINE-PROTEIN KINASE SBK1"/>
    <property type="match status" value="1"/>
</dbReference>
<dbReference type="InterPro" id="IPR011009">
    <property type="entry name" value="Kinase-like_dom_sf"/>
</dbReference>
<evidence type="ECO:0000259" key="1">
    <source>
        <dbReference type="PROSITE" id="PS50011"/>
    </source>
</evidence>
<dbReference type="Pfam" id="PF00069">
    <property type="entry name" value="Pkinase"/>
    <property type="match status" value="1"/>
</dbReference>
<reference evidence="2 3" key="1">
    <citation type="submission" date="2014-02" db="EMBL/GenBank/DDBJ databases">
        <title>The genome sequence of Colletotrichum salicis CBS 607.94.</title>
        <authorList>
            <person name="Baroncelli R."/>
            <person name="Thon M.R."/>
        </authorList>
    </citation>
    <scope>NUCLEOTIDE SEQUENCE [LARGE SCALE GENOMIC DNA]</scope>
    <source>
        <strain evidence="2 3">CBS 607.94</strain>
    </source>
</reference>
<dbReference type="SUPFAM" id="SSF56112">
    <property type="entry name" value="Protein kinase-like (PK-like)"/>
    <property type="match status" value="1"/>
</dbReference>
<dbReference type="InterPro" id="IPR000719">
    <property type="entry name" value="Prot_kinase_dom"/>
</dbReference>
<evidence type="ECO:0000313" key="2">
    <source>
        <dbReference type="EMBL" id="KXH67694.1"/>
    </source>
</evidence>
<dbReference type="GO" id="GO:0004674">
    <property type="term" value="F:protein serine/threonine kinase activity"/>
    <property type="evidence" value="ECO:0007669"/>
    <property type="project" value="TreeGrafter"/>
</dbReference>
<dbReference type="PANTHER" id="PTHR24359:SF1">
    <property type="entry name" value="INHIBITOR OF NUCLEAR FACTOR KAPPA-B KINASE EPSILON SUBUNIT HOMOLOG 1-RELATED"/>
    <property type="match status" value="1"/>
</dbReference>
<dbReference type="STRING" id="1209931.A0A135V4T4"/>
<keyword evidence="2" id="KW-0808">Transferase</keyword>
<dbReference type="PROSITE" id="PS50011">
    <property type="entry name" value="PROTEIN_KINASE_DOM"/>
    <property type="match status" value="1"/>
</dbReference>
<proteinExistence type="predicted"/>
<protein>
    <submittedName>
        <fullName evidence="2">Protein kinase domain-containing protein</fullName>
    </submittedName>
</protein>
<comment type="caution">
    <text evidence="2">The sequence shown here is derived from an EMBL/GenBank/DDBJ whole genome shotgun (WGS) entry which is preliminary data.</text>
</comment>
<name>A0A135V4T4_9PEZI</name>
<accession>A0A135V4T4</accession>
<evidence type="ECO:0000313" key="3">
    <source>
        <dbReference type="Proteomes" id="UP000070121"/>
    </source>
</evidence>
<dbReference type="CDD" id="cd00180">
    <property type="entry name" value="PKc"/>
    <property type="match status" value="1"/>
</dbReference>
<gene>
    <name evidence="2" type="ORF">CSAL01_08968</name>
</gene>
<dbReference type="SMART" id="SM00220">
    <property type="entry name" value="S_TKc"/>
    <property type="match status" value="1"/>
</dbReference>
<dbReference type="EMBL" id="JFFI01000434">
    <property type="protein sequence ID" value="KXH67694.1"/>
    <property type="molecule type" value="Genomic_DNA"/>
</dbReference>
<keyword evidence="2" id="KW-0418">Kinase</keyword>
<feature type="domain" description="Protein kinase" evidence="1">
    <location>
        <begin position="190"/>
        <end position="501"/>
    </location>
</feature>
<sequence>MAPEPLQQTLIDSLESDALNNVRKYVPRHILDAIVTRQRVGAALKKSKFLSLPTKSIVDVVFSHNLKLVFVILLCLGIPWDIKKLHEAGFTDQDLPLERTKTEGGGDCLQSGLDPKRHFVPPKKWAHGYQAENFVNKQWLVMAPVFGSMGEYQKLHPLNPLPLIEAESLIHNAANVIWRAKIQSSHQTGSKVRENSSGSTSGSVLTCRGYQAQFPSMDVAIKEFRFRKDFDQERSNLSTLRTLPSTKHIAQSLAAFSQGNRDYIISPWAEGGDLDQFWQTHGGATRTSELALWSLDQMLGLAKALYALHAELGDAGNCRHGDLKPGNILHFMEGKEEGDLGILKITDFGISRIHLGITLVREGPTLTRATSPSYEAPEAVTSKDPRSRKYDIWSIGCIFLEFVVWLIQDWDAVENFGNARKSTWAHADGAVPSHFYRIDKDNAIVHPEVSKVIQTLRRMPQSAPNTALGKLLGIIKDDLIKIDPIDRTDAKGLCEQLEGIVSKANSDPGYLWNSGY</sequence>
<keyword evidence="3" id="KW-1185">Reference proteome</keyword>
<dbReference type="OrthoDB" id="1046782at2759"/>